<name>A0A6G6AE92_9VIRU</name>
<organism evidence="1">
    <name type="scientific">Borely moumouvirus</name>
    <dbReference type="NCBI Taxonomy" id="2712067"/>
    <lineage>
        <taxon>Viruses</taxon>
        <taxon>Varidnaviria</taxon>
        <taxon>Bamfordvirae</taxon>
        <taxon>Nucleocytoviricota</taxon>
        <taxon>Megaviricetes</taxon>
        <taxon>Imitervirales</taxon>
        <taxon>Mimiviridae</taxon>
        <taxon>Megamimivirinae</taxon>
        <taxon>Moumouvirus</taxon>
    </lineage>
</organism>
<dbReference type="EMBL" id="MN175499">
    <property type="protein sequence ID" value="QID06658.1"/>
    <property type="molecule type" value="Genomic_DNA"/>
</dbReference>
<proteinExistence type="predicted"/>
<protein>
    <submittedName>
        <fullName evidence="1">Uncharacterized protein</fullName>
    </submittedName>
</protein>
<accession>A0A6G6AE92</accession>
<reference evidence="1" key="1">
    <citation type="submission" date="2019-07" db="EMBL/GenBank/DDBJ databases">
        <title>The discovery of a new lineage B mimivirus raises questions about particles surface fibrils.</title>
        <authorList>
            <person name="Silva L.K.S."/>
            <person name="Rodrigues R.A.L."/>
            <person name="Andrade A.C.S.P."/>
            <person name="Hikida H."/>
            <person name="Andreani J."/>
            <person name="Levasseur A."/>
            <person name="La Scola B."/>
            <person name="Abrahao J.S."/>
        </authorList>
    </citation>
    <scope>NUCLEOTIDE SEQUENCE</scope>
    <source>
        <strain evidence="1">B60</strain>
    </source>
</reference>
<evidence type="ECO:0000313" key="1">
    <source>
        <dbReference type="EMBL" id="QID06658.1"/>
    </source>
</evidence>
<sequence length="78" mass="9139">MSTTTHNKFYKGGVYFHASRKCEEERVYAILSVINNNTEYPQMGDFVACEDGKLNYWTETKKRFPLNNIIGIHYVLDQ</sequence>